<dbReference type="Pfam" id="PF05685">
    <property type="entry name" value="Uma2"/>
    <property type="match status" value="1"/>
</dbReference>
<sequence length="200" mass="22349">MKKSKRAATYEDIEALPVGWVGEILEDELVASPRPALPHARVGLALSALLGMAFDLGQPETRGGWWLLYEPELHLGGNVLVPDLAGWRRERVPVPSFKDAPFATVAPDWICEILSPASVNIDRERKLPLYHREGVGHVWLVDPPTQTLEIHRRRARSWRLIARHTGDQDVFAEPFDALALRLGALWWPPGGRARGEPAGR</sequence>
<dbReference type="InterPro" id="IPR008538">
    <property type="entry name" value="Uma2"/>
</dbReference>
<dbReference type="Gene3D" id="3.90.1570.10">
    <property type="entry name" value="tt1808, chain A"/>
    <property type="match status" value="1"/>
</dbReference>
<dbReference type="InterPro" id="IPR011335">
    <property type="entry name" value="Restrct_endonuc-II-like"/>
</dbReference>
<dbReference type="Proteomes" id="UP000182229">
    <property type="component" value="Unassembled WGS sequence"/>
</dbReference>
<reference evidence="2 3" key="2">
    <citation type="submission" date="2016-12" db="EMBL/GenBank/DDBJ databases">
        <title>Draft Genome Sequence of Cystobacter ferrugineus Strain Cbfe23.</title>
        <authorList>
            <person name="Akbar S."/>
            <person name="Dowd S.E."/>
            <person name="Stevens D.C."/>
        </authorList>
    </citation>
    <scope>NUCLEOTIDE SEQUENCE [LARGE SCALE GENOMIC DNA]</scope>
    <source>
        <strain evidence="2 3">Cbfe23</strain>
    </source>
</reference>
<dbReference type="PANTHER" id="PTHR34107">
    <property type="entry name" value="SLL0198 PROTEIN-RELATED"/>
    <property type="match status" value="1"/>
</dbReference>
<name>A0A1L9AX65_9BACT</name>
<accession>A0A1L9AX65</accession>
<dbReference type="PANTHER" id="PTHR34107:SF4">
    <property type="entry name" value="SLL1222 PROTEIN"/>
    <property type="match status" value="1"/>
</dbReference>
<dbReference type="EMBL" id="MPIN01000018">
    <property type="protein sequence ID" value="OJH34605.1"/>
    <property type="molecule type" value="Genomic_DNA"/>
</dbReference>
<dbReference type="OrthoDB" id="5518193at2"/>
<protein>
    <recommendedName>
        <fullName evidence="1">Putative restriction endonuclease domain-containing protein</fullName>
    </recommendedName>
</protein>
<keyword evidence="3" id="KW-1185">Reference proteome</keyword>
<reference evidence="3" key="1">
    <citation type="submission" date="2016-11" db="EMBL/GenBank/DDBJ databases">
        <authorList>
            <person name="Shukria A."/>
            <person name="Stevens D.C."/>
        </authorList>
    </citation>
    <scope>NUCLEOTIDE SEQUENCE [LARGE SCALE GENOMIC DNA]</scope>
    <source>
        <strain evidence="3">Cbfe23</strain>
    </source>
</reference>
<dbReference type="RefSeq" id="WP_071904434.1">
    <property type="nucleotide sequence ID" value="NZ_MPIN01000018.1"/>
</dbReference>
<dbReference type="InterPro" id="IPR012296">
    <property type="entry name" value="Nuclease_put_TT1808"/>
</dbReference>
<dbReference type="STRING" id="83449.BON30_43210"/>
<evidence type="ECO:0000313" key="3">
    <source>
        <dbReference type="Proteomes" id="UP000182229"/>
    </source>
</evidence>
<dbReference type="SUPFAM" id="SSF52980">
    <property type="entry name" value="Restriction endonuclease-like"/>
    <property type="match status" value="1"/>
</dbReference>
<dbReference type="CDD" id="cd06260">
    <property type="entry name" value="DUF820-like"/>
    <property type="match status" value="1"/>
</dbReference>
<evidence type="ECO:0000313" key="2">
    <source>
        <dbReference type="EMBL" id="OJH34605.1"/>
    </source>
</evidence>
<feature type="domain" description="Putative restriction endonuclease" evidence="1">
    <location>
        <begin position="20"/>
        <end position="170"/>
    </location>
</feature>
<dbReference type="AlphaFoldDB" id="A0A1L9AX65"/>
<comment type="caution">
    <text evidence="2">The sequence shown here is derived from an EMBL/GenBank/DDBJ whole genome shotgun (WGS) entry which is preliminary data.</text>
</comment>
<gene>
    <name evidence="2" type="ORF">BON30_43210</name>
</gene>
<organism evidence="2 3">
    <name type="scientific">Cystobacter ferrugineus</name>
    <dbReference type="NCBI Taxonomy" id="83449"/>
    <lineage>
        <taxon>Bacteria</taxon>
        <taxon>Pseudomonadati</taxon>
        <taxon>Myxococcota</taxon>
        <taxon>Myxococcia</taxon>
        <taxon>Myxococcales</taxon>
        <taxon>Cystobacterineae</taxon>
        <taxon>Archangiaceae</taxon>
        <taxon>Cystobacter</taxon>
    </lineage>
</organism>
<proteinExistence type="predicted"/>
<evidence type="ECO:0000259" key="1">
    <source>
        <dbReference type="Pfam" id="PF05685"/>
    </source>
</evidence>